<feature type="transmembrane region" description="Helical" evidence="6">
    <location>
        <begin position="795"/>
        <end position="815"/>
    </location>
</feature>
<keyword evidence="3 6" id="KW-0812">Transmembrane</keyword>
<accession>A0ABT7WCW7</accession>
<dbReference type="PANTHER" id="PTHR30287">
    <property type="entry name" value="MEMBRANE COMPONENT OF PREDICTED ABC SUPERFAMILY METABOLITE UPTAKE TRANSPORTER"/>
    <property type="match status" value="1"/>
</dbReference>
<evidence type="ECO:0000256" key="1">
    <source>
        <dbReference type="ARBA" id="ARBA00004651"/>
    </source>
</evidence>
<dbReference type="PANTHER" id="PTHR30287:SF1">
    <property type="entry name" value="INNER MEMBRANE PROTEIN"/>
    <property type="match status" value="1"/>
</dbReference>
<dbReference type="Proteomes" id="UP001174839">
    <property type="component" value="Unassembled WGS sequence"/>
</dbReference>
<dbReference type="Pfam" id="PF12704">
    <property type="entry name" value="MacB_PCD"/>
    <property type="match status" value="1"/>
</dbReference>
<keyword evidence="5 6" id="KW-0472">Membrane</keyword>
<evidence type="ECO:0000259" key="7">
    <source>
        <dbReference type="Pfam" id="PF02687"/>
    </source>
</evidence>
<keyword evidence="4 6" id="KW-1133">Transmembrane helix</keyword>
<protein>
    <submittedName>
        <fullName evidence="9">FtsX-like permease family protein</fullName>
    </submittedName>
</protein>
<dbReference type="Pfam" id="PF02687">
    <property type="entry name" value="FtsX"/>
    <property type="match status" value="2"/>
</dbReference>
<gene>
    <name evidence="9" type="ORF">QU605_04750</name>
</gene>
<feature type="transmembrane region" description="Helical" evidence="6">
    <location>
        <begin position="251"/>
        <end position="272"/>
    </location>
</feature>
<dbReference type="EMBL" id="JAUDUY010000002">
    <property type="protein sequence ID" value="MDM9630765.1"/>
    <property type="molecule type" value="Genomic_DNA"/>
</dbReference>
<evidence type="ECO:0000256" key="3">
    <source>
        <dbReference type="ARBA" id="ARBA00022692"/>
    </source>
</evidence>
<name>A0ABT7WCW7_9FLAO</name>
<dbReference type="InterPro" id="IPR003838">
    <property type="entry name" value="ABC3_permease_C"/>
</dbReference>
<proteinExistence type="predicted"/>
<evidence type="ECO:0000256" key="2">
    <source>
        <dbReference type="ARBA" id="ARBA00022475"/>
    </source>
</evidence>
<feature type="transmembrane region" description="Helical" evidence="6">
    <location>
        <begin position="413"/>
        <end position="435"/>
    </location>
</feature>
<feature type="transmembrane region" description="Helical" evidence="6">
    <location>
        <begin position="342"/>
        <end position="367"/>
    </location>
</feature>
<evidence type="ECO:0000313" key="9">
    <source>
        <dbReference type="EMBL" id="MDM9630765.1"/>
    </source>
</evidence>
<organism evidence="9 10">
    <name type="scientific">Robiginitalea aurantiaca</name>
    <dbReference type="NCBI Taxonomy" id="3056915"/>
    <lineage>
        <taxon>Bacteria</taxon>
        <taxon>Pseudomonadati</taxon>
        <taxon>Bacteroidota</taxon>
        <taxon>Flavobacteriia</taxon>
        <taxon>Flavobacteriales</taxon>
        <taxon>Flavobacteriaceae</taxon>
        <taxon>Robiginitalea</taxon>
    </lineage>
</organism>
<dbReference type="InterPro" id="IPR025857">
    <property type="entry name" value="MacB_PCD"/>
</dbReference>
<evidence type="ECO:0000313" key="10">
    <source>
        <dbReference type="Proteomes" id="UP001174839"/>
    </source>
</evidence>
<evidence type="ECO:0000256" key="6">
    <source>
        <dbReference type="SAM" id="Phobius"/>
    </source>
</evidence>
<evidence type="ECO:0000256" key="4">
    <source>
        <dbReference type="ARBA" id="ARBA00022989"/>
    </source>
</evidence>
<feature type="domain" description="MacB-like periplasmic core" evidence="8">
    <location>
        <begin position="14"/>
        <end position="217"/>
    </location>
</feature>
<dbReference type="InterPro" id="IPR038766">
    <property type="entry name" value="Membrane_comp_ABC_pdt"/>
</dbReference>
<dbReference type="RefSeq" id="WP_289724451.1">
    <property type="nucleotide sequence ID" value="NZ_JAUDUY010000002.1"/>
</dbReference>
<feature type="domain" description="ABC3 transporter permease C-terminal" evidence="7">
    <location>
        <begin position="711"/>
        <end position="824"/>
    </location>
</feature>
<sequence length="834" mass="91916">MAWRDGRASLKRLALFMSAIVLGIAALVSIQNFGKTLEETISGQSRELMGSDFLIDSDHPANERVQGIIDSLGGEQSREVNFVSMALFPGKEGSKLIRVRAMDGEYPFYGVLSTRPDVASERYQADGSALVDATLMVQFGLQPGDSIKIGDRIFPIGGSLLEAPGNTVVSTSVAPAVWIPFNTLDQTGLIQTGSRLQYNYYFKVDPSMDLEKLYTSIDPVLDDEGADLDLHTDTSRRLGRRFENVGRFLKLVAFIALLLGCLGIASSVHIYMKEKRASIAILKCLGASRKQTMAIFLIQIAGIGLLGGILGAALGLILQQVFPQFVQDFLPVELAWETHWGPVLLGVGLGVLMAVLFGLLPLLKSWFISPLSVLRISEGDTRGSKRLTAFVFALIALGIWAAAALLLENATRAFWFVLGIAVTFMILAGIAWGLMRLIRRFFPHNWGFEARQSLLNLFRPNNQTLVLVLAIGIGTFLISTLYFTQDMLLARAEIEDDTPAANLILLDVQAEQEGEVEAMIRPRGLPVLENIPIVTMRLDQIEDQKVETIRKDTTSTINGWILNHEFRVTYRDSLIPSEQLVDGEWISTFEDKSGPVPISLSDNVARDAQVWVGDTLVFNVQGVLMETVVASIRSVDWGRLQLNFSIVFPEGVLEDAPRFHVLTTYAEGETESAVFQQELVKSFPNISVLDVRQLLSAVGDILEKLSWVIRFMAFFSILTGFIVLLGAVRTSKFQRIRESVLLRTLGARGRQIRRIAIMEYLFLGGIGSLMGVLLSLLGTQLLAYGVFELSFTPSWIPFLVVFPGITLTVLTIGLLNSQGVLSSPPLEVLRKEGV</sequence>
<keyword evidence="2" id="KW-1003">Cell membrane</keyword>
<feature type="transmembrane region" description="Helical" evidence="6">
    <location>
        <begin position="760"/>
        <end position="783"/>
    </location>
</feature>
<comment type="subcellular location">
    <subcellularLocation>
        <location evidence="1">Cell membrane</location>
        <topology evidence="1">Multi-pass membrane protein</topology>
    </subcellularLocation>
</comment>
<evidence type="ECO:0000256" key="5">
    <source>
        <dbReference type="ARBA" id="ARBA00023136"/>
    </source>
</evidence>
<feature type="transmembrane region" description="Helical" evidence="6">
    <location>
        <begin position="387"/>
        <end position="407"/>
    </location>
</feature>
<evidence type="ECO:0000259" key="8">
    <source>
        <dbReference type="Pfam" id="PF12704"/>
    </source>
</evidence>
<reference evidence="9" key="1">
    <citation type="submission" date="2023-06" db="EMBL/GenBank/DDBJ databases">
        <title>Robiginitalea aurantiacus sp. nov. and Algoriphagus sediminis sp. nov., isolated from coastal sediment.</title>
        <authorList>
            <person name="Zhou Z.Y."/>
            <person name="An J."/>
            <person name="Jia Y.W."/>
            <person name="Du Z.J."/>
        </authorList>
    </citation>
    <scope>NUCLEOTIDE SEQUENCE</scope>
    <source>
        <strain evidence="9">M39</strain>
    </source>
</reference>
<feature type="transmembrane region" description="Helical" evidence="6">
    <location>
        <begin position="12"/>
        <end position="30"/>
    </location>
</feature>
<feature type="transmembrane region" description="Helical" evidence="6">
    <location>
        <begin position="464"/>
        <end position="483"/>
    </location>
</feature>
<feature type="domain" description="ABC3 transporter permease C-terminal" evidence="7">
    <location>
        <begin position="251"/>
        <end position="369"/>
    </location>
</feature>
<feature type="transmembrane region" description="Helical" evidence="6">
    <location>
        <begin position="707"/>
        <end position="728"/>
    </location>
</feature>
<feature type="transmembrane region" description="Helical" evidence="6">
    <location>
        <begin position="293"/>
        <end position="322"/>
    </location>
</feature>
<comment type="caution">
    <text evidence="9">The sequence shown here is derived from an EMBL/GenBank/DDBJ whole genome shotgun (WGS) entry which is preliminary data.</text>
</comment>
<keyword evidence="10" id="KW-1185">Reference proteome</keyword>